<dbReference type="InterPro" id="IPR050392">
    <property type="entry name" value="Collagen/C1q_domain"/>
</dbReference>
<dbReference type="AlphaFoldDB" id="A0A8W8NNH2"/>
<evidence type="ECO:0000256" key="2">
    <source>
        <dbReference type="ARBA" id="ARBA00022525"/>
    </source>
</evidence>
<dbReference type="Gene3D" id="3.10.100.10">
    <property type="entry name" value="Mannose-Binding Protein A, subunit A"/>
    <property type="match status" value="1"/>
</dbReference>
<dbReference type="SUPFAM" id="SSF56436">
    <property type="entry name" value="C-type lectin-like"/>
    <property type="match status" value="1"/>
</dbReference>
<dbReference type="InterPro" id="IPR001304">
    <property type="entry name" value="C-type_lectin-like"/>
</dbReference>
<dbReference type="InterPro" id="IPR016187">
    <property type="entry name" value="CTDL_fold"/>
</dbReference>
<evidence type="ECO:0008006" key="7">
    <source>
        <dbReference type="Google" id="ProtNLM"/>
    </source>
</evidence>
<dbReference type="Pfam" id="PF00059">
    <property type="entry name" value="Lectin_C"/>
    <property type="match status" value="1"/>
</dbReference>
<feature type="domain" description="Apple" evidence="4">
    <location>
        <begin position="1"/>
        <end position="72"/>
    </location>
</feature>
<dbReference type="PRINTS" id="PR00007">
    <property type="entry name" value="COMPLEMNTC1Q"/>
</dbReference>
<feature type="domain" description="C1q" evidence="3">
    <location>
        <begin position="204"/>
        <end position="342"/>
    </location>
</feature>
<name>A0A8W8NNH2_MAGGI</name>
<protein>
    <recommendedName>
        <fullName evidence="7">C1q domain-containing protein</fullName>
    </recommendedName>
</protein>
<sequence>MYSNVIPSSDLAVVDGKLSRIECTLLCGYEMACQTFFYKPNDRSCFLYKYPLLNNTPVNIESGVEVFEVKGCPYPDFVLFREAGICLKMFTTTGLTFSYATSVCDQEGGELVSLDTNQKIDAIAYYLIHTYGFDSKAAIGLHRSLGSWKWQNGEPLLITHPLVSNAINNVDMTVLCVAYGDESCDRKEMEDTICSLCSQRKSIQSGHQIAFFSYMSKNIPINTISKHKTLVYDRVETNAGKGYDARSGQFTAPESGLYVFHTSTTALDKSHSTIEVVKNGQVKDISWADAMDHNDRAVASTMTILSLTKGDIVSVRVGITYGGNLLESNQYTRMSFSGFKLS</sequence>
<dbReference type="Proteomes" id="UP000005408">
    <property type="component" value="Unassembled WGS sequence"/>
</dbReference>
<dbReference type="SMART" id="SM00034">
    <property type="entry name" value="CLECT"/>
    <property type="match status" value="1"/>
</dbReference>
<dbReference type="GO" id="GO:0005581">
    <property type="term" value="C:collagen trimer"/>
    <property type="evidence" value="ECO:0007669"/>
    <property type="project" value="UniProtKB-KW"/>
</dbReference>
<keyword evidence="2" id="KW-0964">Secreted</keyword>
<dbReference type="PANTHER" id="PTHR15427">
    <property type="entry name" value="EMILIN ELASTIN MICROFIBRIL INTERFACE-LOCATED PROTEIN ELASTIN MICROFIBRIL INTERFACER"/>
    <property type="match status" value="1"/>
</dbReference>
<dbReference type="SUPFAM" id="SSF57414">
    <property type="entry name" value="Hairpin loop containing domain-like"/>
    <property type="match status" value="1"/>
</dbReference>
<dbReference type="Pfam" id="PF00386">
    <property type="entry name" value="C1q"/>
    <property type="match status" value="1"/>
</dbReference>
<proteinExistence type="predicted"/>
<dbReference type="Gene3D" id="2.60.120.40">
    <property type="match status" value="1"/>
</dbReference>
<dbReference type="SMART" id="SM00110">
    <property type="entry name" value="C1Q"/>
    <property type="match status" value="1"/>
</dbReference>
<accession>A0A8W8NNH2</accession>
<evidence type="ECO:0000313" key="5">
    <source>
        <dbReference type="EnsemblMetazoa" id="G6600.2:cds"/>
    </source>
</evidence>
<dbReference type="PANTHER" id="PTHR15427:SF33">
    <property type="entry name" value="COLLAGEN IV NC1 DOMAIN-CONTAINING PROTEIN"/>
    <property type="match status" value="1"/>
</dbReference>
<evidence type="ECO:0000256" key="1">
    <source>
        <dbReference type="ARBA" id="ARBA00004613"/>
    </source>
</evidence>
<dbReference type="SUPFAM" id="SSF49842">
    <property type="entry name" value="TNF-like"/>
    <property type="match status" value="1"/>
</dbReference>
<dbReference type="EnsemblMetazoa" id="G6600.2">
    <property type="protein sequence ID" value="G6600.2:cds"/>
    <property type="gene ID" value="G6600"/>
</dbReference>
<evidence type="ECO:0000259" key="3">
    <source>
        <dbReference type="PROSITE" id="PS50871"/>
    </source>
</evidence>
<organism evidence="5 6">
    <name type="scientific">Magallana gigas</name>
    <name type="common">Pacific oyster</name>
    <name type="synonym">Crassostrea gigas</name>
    <dbReference type="NCBI Taxonomy" id="29159"/>
    <lineage>
        <taxon>Eukaryota</taxon>
        <taxon>Metazoa</taxon>
        <taxon>Spiralia</taxon>
        <taxon>Lophotrochozoa</taxon>
        <taxon>Mollusca</taxon>
        <taxon>Bivalvia</taxon>
        <taxon>Autobranchia</taxon>
        <taxon>Pteriomorphia</taxon>
        <taxon>Ostreida</taxon>
        <taxon>Ostreoidea</taxon>
        <taxon>Ostreidae</taxon>
        <taxon>Magallana</taxon>
    </lineage>
</organism>
<dbReference type="InterPro" id="IPR001073">
    <property type="entry name" value="C1q_dom"/>
</dbReference>
<evidence type="ECO:0000259" key="4">
    <source>
        <dbReference type="PROSITE" id="PS50948"/>
    </source>
</evidence>
<dbReference type="InterPro" id="IPR003609">
    <property type="entry name" value="Pan_app"/>
</dbReference>
<dbReference type="PROSITE" id="PS50871">
    <property type="entry name" value="C1Q"/>
    <property type="match status" value="1"/>
</dbReference>
<dbReference type="PROSITE" id="PS50948">
    <property type="entry name" value="PAN"/>
    <property type="match status" value="1"/>
</dbReference>
<evidence type="ECO:0000313" key="6">
    <source>
        <dbReference type="Proteomes" id="UP000005408"/>
    </source>
</evidence>
<keyword evidence="6" id="KW-1185">Reference proteome</keyword>
<comment type="subcellular location">
    <subcellularLocation>
        <location evidence="1">Secreted</location>
    </subcellularLocation>
</comment>
<dbReference type="InterPro" id="IPR016186">
    <property type="entry name" value="C-type_lectin-like/link_sf"/>
</dbReference>
<dbReference type="InterPro" id="IPR008983">
    <property type="entry name" value="Tumour_necrosis_fac-like_dom"/>
</dbReference>
<reference evidence="5" key="1">
    <citation type="submission" date="2022-08" db="UniProtKB">
        <authorList>
            <consortium name="EnsemblMetazoa"/>
        </authorList>
    </citation>
    <scope>IDENTIFICATION</scope>
    <source>
        <strain evidence="5">05x7-T-G4-1.051#20</strain>
    </source>
</reference>